<keyword evidence="1" id="KW-0472">Membrane</keyword>
<gene>
    <name evidence="2" type="ORF">I6H88_09645</name>
</gene>
<sequence length="248" mass="28944">MKQIGMAETNNHFLGLFNKSPFYNIIKIISIILIIWVILRTFFPSFFFTKKYSVTRSNIKYIFYSNKDLDIKVLEKFTDSVQKNISTSSLFRAFSEKNPHTNLFICNSPVLYSFLVPFNRKGFATSSKLTNNIYISNLNLKTGLATTYPKSKKVTNTILITHEITHLMLYNSNIYLKGWIEEGYCEYIAYGSNIEVKKMLKKSTNDKYIKYMLGVSFLLKQNNNNLKKLENSNINNEIVLEEIRQHEL</sequence>
<dbReference type="RefSeq" id="WP_079114103.1">
    <property type="nucleotide sequence ID" value="NZ_CBCSDR010000002.1"/>
</dbReference>
<feature type="transmembrane region" description="Helical" evidence="1">
    <location>
        <begin position="22"/>
        <end position="43"/>
    </location>
</feature>
<dbReference type="EMBL" id="CP067018">
    <property type="protein sequence ID" value="QQN60813.1"/>
    <property type="molecule type" value="Genomic_DNA"/>
</dbReference>
<proteinExistence type="predicted"/>
<accession>A0A7T7V327</accession>
<reference evidence="2 3" key="1">
    <citation type="submission" date="2020-12" db="EMBL/GenBank/DDBJ databases">
        <title>FDA dAtabase for Regulatory Grade micrObial Sequences (FDA-ARGOS): Supporting development and validation of Infectious Disease Dx tests.</title>
        <authorList>
            <person name="Kerrigan L."/>
            <person name="Long C."/>
            <person name="Tallon L."/>
            <person name="Sadzewicz L."/>
            <person name="Zhao X."/>
            <person name="Boylan J."/>
            <person name="Ott S."/>
            <person name="Bowen H."/>
            <person name="Vavikolanu K."/>
            <person name="Mehta A."/>
            <person name="Aluvathingal J."/>
            <person name="Nadendla S."/>
            <person name="Yan Y."/>
            <person name="Sichtig H."/>
        </authorList>
    </citation>
    <scope>NUCLEOTIDE SEQUENCE [LARGE SCALE GENOMIC DNA]</scope>
    <source>
        <strain evidence="2 3">FDAARGOS_1031</strain>
    </source>
</reference>
<evidence type="ECO:0000313" key="2">
    <source>
        <dbReference type="EMBL" id="QQN60813.1"/>
    </source>
</evidence>
<dbReference type="AlphaFoldDB" id="A0A7T7V327"/>
<keyword evidence="1" id="KW-1133">Transmembrane helix</keyword>
<dbReference type="Proteomes" id="UP000595426">
    <property type="component" value="Chromosome"/>
</dbReference>
<evidence type="ECO:0000256" key="1">
    <source>
        <dbReference type="SAM" id="Phobius"/>
    </source>
</evidence>
<keyword evidence="1" id="KW-0812">Transmembrane</keyword>
<dbReference type="OrthoDB" id="5242307at2"/>
<evidence type="ECO:0000313" key="3">
    <source>
        <dbReference type="Proteomes" id="UP000595426"/>
    </source>
</evidence>
<name>A0A7T7V327_9FLAO</name>
<dbReference type="KEGG" id="egm:AYC65_19605"/>
<organism evidence="2 3">
    <name type="scientific">Elizabethkingia bruuniana</name>
    <dbReference type="NCBI Taxonomy" id="1756149"/>
    <lineage>
        <taxon>Bacteria</taxon>
        <taxon>Pseudomonadati</taxon>
        <taxon>Bacteroidota</taxon>
        <taxon>Flavobacteriia</taxon>
        <taxon>Flavobacteriales</taxon>
        <taxon>Weeksellaceae</taxon>
        <taxon>Elizabethkingia</taxon>
    </lineage>
</organism>
<evidence type="ECO:0008006" key="4">
    <source>
        <dbReference type="Google" id="ProtNLM"/>
    </source>
</evidence>
<keyword evidence="3" id="KW-1185">Reference proteome</keyword>
<dbReference type="GeneID" id="93135134"/>
<protein>
    <recommendedName>
        <fullName evidence="4">DUF1570 domain-containing protein</fullName>
    </recommendedName>
</protein>